<dbReference type="Proteomes" id="UP001058016">
    <property type="component" value="Chromosome"/>
</dbReference>
<feature type="transmembrane region" description="Helical" evidence="1">
    <location>
        <begin position="86"/>
        <end position="105"/>
    </location>
</feature>
<evidence type="ECO:0000256" key="1">
    <source>
        <dbReference type="SAM" id="Phobius"/>
    </source>
</evidence>
<dbReference type="EMBL" id="CP071250">
    <property type="protein sequence ID" value="UUF08268.1"/>
    <property type="molecule type" value="Genomic_DNA"/>
</dbReference>
<feature type="transmembrane region" description="Helical" evidence="1">
    <location>
        <begin position="35"/>
        <end position="52"/>
    </location>
</feature>
<keyword evidence="1" id="KW-0812">Transmembrane</keyword>
<keyword evidence="1" id="KW-0472">Membrane</keyword>
<keyword evidence="4" id="KW-1185">Reference proteome</keyword>
<evidence type="ECO:0000313" key="4">
    <source>
        <dbReference type="Proteomes" id="UP001058016"/>
    </source>
</evidence>
<dbReference type="RefSeq" id="WP_055306058.1">
    <property type="nucleotide sequence ID" value="NZ_CP071249.1"/>
</dbReference>
<dbReference type="AlphaFoldDB" id="A0A9Q9CGU3"/>
<sequence length="106" mass="12133">MALGILLIFMISLFVVTLICVALLWIAKRERFNQVMVWLCFLISWYIVYLSVSSLPTNYIISKMIAWLIGGVSLIGMGCFFKKKLLLAKIFITLSISLGIIQLFFF</sequence>
<dbReference type="Proteomes" id="UP001058072">
    <property type="component" value="Chromosome"/>
</dbReference>
<keyword evidence="1" id="KW-1133">Transmembrane helix</keyword>
<protein>
    <submittedName>
        <fullName evidence="3">Uncharacterized protein</fullName>
    </submittedName>
</protein>
<accession>A0A9Q9CGU3</accession>
<feature type="transmembrane region" description="Helical" evidence="1">
    <location>
        <begin position="6"/>
        <end position="26"/>
    </location>
</feature>
<feature type="transmembrane region" description="Helical" evidence="1">
    <location>
        <begin position="64"/>
        <end position="81"/>
    </location>
</feature>
<organism evidence="3 5">
    <name type="scientific">Turicibacter bilis</name>
    <dbReference type="NCBI Taxonomy" id="2735723"/>
    <lineage>
        <taxon>Bacteria</taxon>
        <taxon>Bacillati</taxon>
        <taxon>Bacillota</taxon>
        <taxon>Erysipelotrichia</taxon>
        <taxon>Erysipelotrichales</taxon>
        <taxon>Turicibacteraceae</taxon>
        <taxon>Turicibacter</taxon>
    </lineage>
</organism>
<evidence type="ECO:0000313" key="3">
    <source>
        <dbReference type="EMBL" id="UUF08268.1"/>
    </source>
</evidence>
<reference evidence="3 4" key="1">
    <citation type="submission" date="2021-03" db="EMBL/GenBank/DDBJ databases">
        <title>Comparative Genomics and Metabolomics in the genus Turicibacter.</title>
        <authorList>
            <person name="Maki J."/>
            <person name="Looft T."/>
        </authorList>
    </citation>
    <scope>NUCLEOTIDE SEQUENCE</scope>
    <source>
        <strain evidence="3">ISU324</strain>
        <strain evidence="2 4">MMM721</strain>
    </source>
</reference>
<dbReference type="EMBL" id="CP071249">
    <property type="protein sequence ID" value="UUF07041.1"/>
    <property type="molecule type" value="Genomic_DNA"/>
</dbReference>
<evidence type="ECO:0000313" key="5">
    <source>
        <dbReference type="Proteomes" id="UP001058072"/>
    </source>
</evidence>
<gene>
    <name evidence="2" type="ORF">J0J69_05980</name>
    <name evidence="3" type="ORF">J0J70_11940</name>
</gene>
<name>A0A9Q9CGU3_9FIRM</name>
<evidence type="ECO:0000313" key="2">
    <source>
        <dbReference type="EMBL" id="UUF07041.1"/>
    </source>
</evidence>
<proteinExistence type="predicted"/>